<dbReference type="EMBL" id="CAJVPQ010019927">
    <property type="protein sequence ID" value="CAG8755056.1"/>
    <property type="molecule type" value="Genomic_DNA"/>
</dbReference>
<gene>
    <name evidence="1" type="ORF">FCALED_LOCUS16551</name>
</gene>
<proteinExistence type="predicted"/>
<organism evidence="1 2">
    <name type="scientific">Funneliformis caledonium</name>
    <dbReference type="NCBI Taxonomy" id="1117310"/>
    <lineage>
        <taxon>Eukaryota</taxon>
        <taxon>Fungi</taxon>
        <taxon>Fungi incertae sedis</taxon>
        <taxon>Mucoromycota</taxon>
        <taxon>Glomeromycotina</taxon>
        <taxon>Glomeromycetes</taxon>
        <taxon>Glomerales</taxon>
        <taxon>Glomeraceae</taxon>
        <taxon>Funneliformis</taxon>
    </lineage>
</organism>
<dbReference type="AlphaFoldDB" id="A0A9N9NS22"/>
<keyword evidence="2" id="KW-1185">Reference proteome</keyword>
<protein>
    <submittedName>
        <fullName evidence="1">5090_t:CDS:1</fullName>
    </submittedName>
</protein>
<dbReference type="OrthoDB" id="2439685at2759"/>
<dbReference type="Proteomes" id="UP000789570">
    <property type="component" value="Unassembled WGS sequence"/>
</dbReference>
<evidence type="ECO:0000313" key="2">
    <source>
        <dbReference type="Proteomes" id="UP000789570"/>
    </source>
</evidence>
<accession>A0A9N9NS22</accession>
<sequence>MQNISLDPDQEEFYQGYPVLASYIKERKTCSFYEFLKLHRDNIVNSPPLSDDCEGLETAKKGALVGGWSIKSVRLSCRPK</sequence>
<evidence type="ECO:0000313" key="1">
    <source>
        <dbReference type="EMBL" id="CAG8755056.1"/>
    </source>
</evidence>
<name>A0A9N9NS22_9GLOM</name>
<comment type="caution">
    <text evidence="1">The sequence shown here is derived from an EMBL/GenBank/DDBJ whole genome shotgun (WGS) entry which is preliminary data.</text>
</comment>
<reference evidence="1" key="1">
    <citation type="submission" date="2021-06" db="EMBL/GenBank/DDBJ databases">
        <authorList>
            <person name="Kallberg Y."/>
            <person name="Tangrot J."/>
            <person name="Rosling A."/>
        </authorList>
    </citation>
    <scope>NUCLEOTIDE SEQUENCE</scope>
    <source>
        <strain evidence="1">UK204</strain>
    </source>
</reference>